<name>A0A182FWJ6_ANOAL</name>
<proteinExistence type="predicted"/>
<reference evidence="1" key="2">
    <citation type="submission" date="2022-08" db="UniProtKB">
        <authorList>
            <consortium name="EnsemblMetazoa"/>
        </authorList>
    </citation>
    <scope>IDENTIFICATION</scope>
    <source>
        <strain evidence="1">STECLA/ALBI9_A</strain>
    </source>
</reference>
<reference evidence="1 2" key="1">
    <citation type="journal article" date="2017" name="G3 (Bethesda)">
        <title>The Physical Genome Mapping of Anopheles albimanus Corrected Scaffold Misassemblies and Identified Interarm Rearrangements in Genus Anopheles.</title>
        <authorList>
            <person name="Artemov G.N."/>
            <person name="Peery A.N."/>
            <person name="Jiang X."/>
            <person name="Tu Z."/>
            <person name="Stegniy V.N."/>
            <person name="Sharakhova M.V."/>
            <person name="Sharakhov I.V."/>
        </authorList>
    </citation>
    <scope>NUCLEOTIDE SEQUENCE [LARGE SCALE GENOMIC DNA]</scope>
    <source>
        <strain evidence="1 2">ALBI9_A</strain>
    </source>
</reference>
<dbReference type="AlphaFoldDB" id="A0A182FWJ6"/>
<organism evidence="1 2">
    <name type="scientific">Anopheles albimanus</name>
    <name type="common">New world malaria mosquito</name>
    <dbReference type="NCBI Taxonomy" id="7167"/>
    <lineage>
        <taxon>Eukaryota</taxon>
        <taxon>Metazoa</taxon>
        <taxon>Ecdysozoa</taxon>
        <taxon>Arthropoda</taxon>
        <taxon>Hexapoda</taxon>
        <taxon>Insecta</taxon>
        <taxon>Pterygota</taxon>
        <taxon>Neoptera</taxon>
        <taxon>Endopterygota</taxon>
        <taxon>Diptera</taxon>
        <taxon>Nematocera</taxon>
        <taxon>Culicoidea</taxon>
        <taxon>Culicidae</taxon>
        <taxon>Anophelinae</taxon>
        <taxon>Anopheles</taxon>
    </lineage>
</organism>
<accession>A0A182FWJ6</accession>
<protein>
    <submittedName>
        <fullName evidence="1">Uncharacterized protein</fullName>
    </submittedName>
</protein>
<evidence type="ECO:0000313" key="1">
    <source>
        <dbReference type="EnsemblMetazoa" id="AALB014041-PA"/>
    </source>
</evidence>
<dbReference type="VEuPathDB" id="VectorBase:AALB014041"/>
<dbReference type="EnsemblMetazoa" id="AALB014041-RA">
    <property type="protein sequence ID" value="AALB014041-PA"/>
    <property type="gene ID" value="AALB014041"/>
</dbReference>
<keyword evidence="2" id="KW-1185">Reference proteome</keyword>
<dbReference type="Proteomes" id="UP000069272">
    <property type="component" value="Chromosome 2L"/>
</dbReference>
<evidence type="ECO:0000313" key="2">
    <source>
        <dbReference type="Proteomes" id="UP000069272"/>
    </source>
</evidence>
<sequence>MVPVRFYPFGWRFGCSDGCRCCNCRRCCRRRCCSRFLNNPRITHTTVRTHTDHLHRGNLINFIGHDRFLRTLFTNRNHLIIPMYPEATVFVRTQNGWCGLFYELTCTRSNM</sequence>